<feature type="transmembrane region" description="Helical" evidence="1">
    <location>
        <begin position="45"/>
        <end position="64"/>
    </location>
</feature>
<dbReference type="Proteomes" id="UP000249218">
    <property type="component" value="Unassembled WGS sequence"/>
</dbReference>
<keyword evidence="1" id="KW-0812">Transmembrane</keyword>
<feature type="transmembrane region" description="Helical" evidence="1">
    <location>
        <begin position="84"/>
        <end position="106"/>
    </location>
</feature>
<gene>
    <name evidence="2" type="primary">HaOG200715</name>
    <name evidence="2" type="ORF">B5X24_HaOG200715</name>
</gene>
<evidence type="ECO:0008006" key="4">
    <source>
        <dbReference type="Google" id="ProtNLM"/>
    </source>
</evidence>
<dbReference type="OrthoDB" id="7414613at2759"/>
<evidence type="ECO:0000256" key="1">
    <source>
        <dbReference type="SAM" id="Phobius"/>
    </source>
</evidence>
<feature type="transmembrane region" description="Helical" evidence="1">
    <location>
        <begin position="139"/>
        <end position="158"/>
    </location>
</feature>
<protein>
    <recommendedName>
        <fullName evidence="4">Gustatory receptor</fullName>
    </recommendedName>
</protein>
<accession>A0A2W1BTU2</accession>
<organism evidence="2 3">
    <name type="scientific">Helicoverpa armigera</name>
    <name type="common">Cotton bollworm</name>
    <name type="synonym">Heliothis armigera</name>
    <dbReference type="NCBI Taxonomy" id="29058"/>
    <lineage>
        <taxon>Eukaryota</taxon>
        <taxon>Metazoa</taxon>
        <taxon>Ecdysozoa</taxon>
        <taxon>Arthropoda</taxon>
        <taxon>Hexapoda</taxon>
        <taxon>Insecta</taxon>
        <taxon>Pterygota</taxon>
        <taxon>Neoptera</taxon>
        <taxon>Endopterygota</taxon>
        <taxon>Lepidoptera</taxon>
        <taxon>Glossata</taxon>
        <taxon>Ditrysia</taxon>
        <taxon>Noctuoidea</taxon>
        <taxon>Noctuidae</taxon>
        <taxon>Heliothinae</taxon>
        <taxon>Helicoverpa</taxon>
    </lineage>
</organism>
<evidence type="ECO:0000313" key="3">
    <source>
        <dbReference type="Proteomes" id="UP000249218"/>
    </source>
</evidence>
<dbReference type="EMBL" id="KZ149937">
    <property type="protein sequence ID" value="PZC77065.1"/>
    <property type="molecule type" value="Genomic_DNA"/>
</dbReference>
<sequence>MIDNTNSNYIDKNLQTMLFPLNLMQNMMFFPKYSIYNNNIRSNSLLSNFVSLCTTIAVISLHLYRSYKLYSDNIIREFINILYITSYFDIILTCIGFTINFIVSVYQSKNNVLFILKLQKVHTFLNGEQQFKRFMYRNWMFLVFEFLYFTFGLCFFCVKLNLPKYDYFCSLTALCFDVNLVYAIRMIKLLSDKVELWNIEAQKLLQLNYVDIESHCQKMFDAYVHILECYDLFQCSYQQLIMFNSVQFFFHFLFYLQIAVDPRAIITLISVCQYLLRNLIYQVMLSVNCERFYTGITNAQTSCALILHSDCTDAERRLAKNIKRLHRAAFTKMNACGIFYVDATLPLKLSELTSNYTAVLLQFAFL</sequence>
<proteinExistence type="predicted"/>
<name>A0A2W1BTU2_HELAM</name>
<evidence type="ECO:0000313" key="2">
    <source>
        <dbReference type="EMBL" id="PZC77065.1"/>
    </source>
</evidence>
<keyword evidence="3" id="KW-1185">Reference proteome</keyword>
<keyword evidence="1" id="KW-1133">Transmembrane helix</keyword>
<dbReference type="AlphaFoldDB" id="A0A2W1BTU2"/>
<reference evidence="2 3" key="1">
    <citation type="journal article" date="2017" name="BMC Biol.">
        <title>Genomic innovations, transcriptional plasticity and gene loss underlying the evolution and divergence of two highly polyphagous and invasive Helicoverpa pest species.</title>
        <authorList>
            <person name="Pearce S.L."/>
            <person name="Clarke D.F."/>
            <person name="East P.D."/>
            <person name="Elfekih S."/>
            <person name="Gordon K.H."/>
            <person name="Jermiin L.S."/>
            <person name="McGaughran A."/>
            <person name="Oakeshott J.G."/>
            <person name="Papanikolaou A."/>
            <person name="Perera O.P."/>
            <person name="Rane R.V."/>
            <person name="Richards S."/>
            <person name="Tay W.T."/>
            <person name="Walsh T.K."/>
            <person name="Anderson A."/>
            <person name="Anderson C.J."/>
            <person name="Asgari S."/>
            <person name="Board P.G."/>
            <person name="Bretschneider A."/>
            <person name="Campbell P.M."/>
            <person name="Chertemps T."/>
            <person name="Christeller J.T."/>
            <person name="Coppin C.W."/>
            <person name="Downes S.J."/>
            <person name="Duan G."/>
            <person name="Farnsworth C.A."/>
            <person name="Good R.T."/>
            <person name="Han L.B."/>
            <person name="Han Y.C."/>
            <person name="Hatje K."/>
            <person name="Horne I."/>
            <person name="Huang Y.P."/>
            <person name="Hughes D.S."/>
            <person name="Jacquin-Joly E."/>
            <person name="James W."/>
            <person name="Jhangiani S."/>
            <person name="Kollmar M."/>
            <person name="Kuwar S.S."/>
            <person name="Li S."/>
            <person name="Liu N.Y."/>
            <person name="Maibeche M.T."/>
            <person name="Miller J.R."/>
            <person name="Montagne N."/>
            <person name="Perry T."/>
            <person name="Qu J."/>
            <person name="Song S.V."/>
            <person name="Sutton G.G."/>
            <person name="Vogel H."/>
            <person name="Walenz B.P."/>
            <person name="Xu W."/>
            <person name="Zhang H.J."/>
            <person name="Zou Z."/>
            <person name="Batterham P."/>
            <person name="Edwards O.R."/>
            <person name="Feyereisen R."/>
            <person name="Gibbs R.A."/>
            <person name="Heckel D.G."/>
            <person name="McGrath A."/>
            <person name="Robin C."/>
            <person name="Scherer S.E."/>
            <person name="Worley K.C."/>
            <person name="Wu Y.D."/>
        </authorList>
    </citation>
    <scope>NUCLEOTIDE SEQUENCE [LARGE SCALE GENOMIC DNA]</scope>
    <source>
        <strain evidence="2">Harm_GR_Male_#8</strain>
        <tissue evidence="2">Whole organism</tissue>
    </source>
</reference>
<keyword evidence="1" id="KW-0472">Membrane</keyword>